<sequence length="236" mass="23934">MSNSTTLIDTIATNQSSKEVLANALFDAASPAMLWARRASTSSGLTWGYYGGWYNGQIANGTVTLTASTTNYLMADAATGAVTANTTGFTAGKIPLYLVVTGATMVTSYTDERSYAPAGLLAPGSTPYDLLMFFPGVPTANQVMGRIIVPRAITLPSGLTGSYGSSITSAAAATTLTLAKNGTSIGTVNFASGSASATFTFASSVSFAAGNVLTLTNQSPADSALANVSLTLAATR</sequence>
<gene>
    <name evidence="1" type="ORF">IC609_12245</name>
</gene>
<protein>
    <submittedName>
        <fullName evidence="1">Uncharacterized protein</fullName>
    </submittedName>
</protein>
<evidence type="ECO:0000313" key="2">
    <source>
        <dbReference type="Proteomes" id="UP000647424"/>
    </source>
</evidence>
<comment type="caution">
    <text evidence="1">The sequence shown here is derived from an EMBL/GenBank/DDBJ whole genome shotgun (WGS) entry which is preliminary data.</text>
</comment>
<dbReference type="EMBL" id="JACYFT010000002">
    <property type="protein sequence ID" value="MBD8051318.1"/>
    <property type="molecule type" value="Genomic_DNA"/>
</dbReference>
<accession>A0A927FIN9</accession>
<organism evidence="1 2">
    <name type="scientific">Limnohabitans radicicola</name>
    <dbReference type="NCBI Taxonomy" id="2771427"/>
    <lineage>
        <taxon>Bacteria</taxon>
        <taxon>Pseudomonadati</taxon>
        <taxon>Pseudomonadota</taxon>
        <taxon>Betaproteobacteria</taxon>
        <taxon>Burkholderiales</taxon>
        <taxon>Comamonadaceae</taxon>
        <taxon>Limnohabitans</taxon>
    </lineage>
</organism>
<reference evidence="1" key="1">
    <citation type="submission" date="2020-09" db="EMBL/GenBank/DDBJ databases">
        <title>Genome seq and assembly of Limnohabitants sp.</title>
        <authorList>
            <person name="Chhetri G."/>
        </authorList>
    </citation>
    <scope>NUCLEOTIDE SEQUENCE</scope>
    <source>
        <strain evidence="1">JUR4</strain>
    </source>
</reference>
<dbReference type="RefSeq" id="WP_191819752.1">
    <property type="nucleotide sequence ID" value="NZ_JACYFT010000002.1"/>
</dbReference>
<proteinExistence type="predicted"/>
<dbReference type="AlphaFoldDB" id="A0A927FIN9"/>
<name>A0A927FIN9_9BURK</name>
<evidence type="ECO:0000313" key="1">
    <source>
        <dbReference type="EMBL" id="MBD8051318.1"/>
    </source>
</evidence>
<dbReference type="Proteomes" id="UP000647424">
    <property type="component" value="Unassembled WGS sequence"/>
</dbReference>
<keyword evidence="2" id="KW-1185">Reference proteome</keyword>